<dbReference type="OrthoDB" id="8988363at2"/>
<dbReference type="InterPro" id="IPR013525">
    <property type="entry name" value="ABC2_TM"/>
</dbReference>
<evidence type="ECO:0000256" key="4">
    <source>
        <dbReference type="ARBA" id="ARBA00023136"/>
    </source>
</evidence>
<reference evidence="7 8" key="1">
    <citation type="journal article" date="2014" name="Genome Announc.">
        <title>Draft Genome Sequence of Propane- and Butane-Oxidizing Actinobacterium Rhodococcus ruber IEGM 231.</title>
        <authorList>
            <person name="Ivshina I.B."/>
            <person name="Kuyukina M.S."/>
            <person name="Krivoruchko A.V."/>
            <person name="Barbe V."/>
            <person name="Fischer C."/>
        </authorList>
    </citation>
    <scope>NUCLEOTIDE SEQUENCE [LARGE SCALE GENOMIC DNA]</scope>
</reference>
<dbReference type="GO" id="GO:0140359">
    <property type="term" value="F:ABC-type transporter activity"/>
    <property type="evidence" value="ECO:0007669"/>
    <property type="project" value="InterPro"/>
</dbReference>
<dbReference type="PANTHER" id="PTHR43229">
    <property type="entry name" value="NODULATION PROTEIN J"/>
    <property type="match status" value="1"/>
</dbReference>
<sequence length="283" mass="30517">MTVHTKSISAQRVRHDAKITLPEKRVGSHRRADPTVLNQWSALTMRTVRTMARYGELVVAAITPVVFGLGFYLPLKFVMSLQGIDYAQYLMPIIVLQAMAFTAISAAQLSSGEAMTGLTSRLQTMPVFSAVPLLSRMSSAMLRSVVSLAGALLFGYAIGFRFSAGFAQAMLFCATALAISLVLALGADAIGTLSKSPEATAQALTLPQLILGMLSCGFVPEEGFPEWIRPFVRNQPISQFSFAMQDMAEGGVTWQVLFPTVAWCTGLALVFAPLAVWASTRRG</sequence>
<dbReference type="PIRSF" id="PIRSF006648">
    <property type="entry name" value="DrrB"/>
    <property type="match status" value="1"/>
</dbReference>
<dbReference type="RefSeq" id="WP_017681444.1">
    <property type="nucleotide sequence ID" value="NZ_CP023714.1"/>
</dbReference>
<keyword evidence="3" id="KW-1133">Transmembrane helix</keyword>
<protein>
    <submittedName>
        <fullName evidence="7">Putative ABC-2 type transporter integral membrane subunit</fullName>
    </submittedName>
</protein>
<accession>A0A098BKB0</accession>
<evidence type="ECO:0000256" key="1">
    <source>
        <dbReference type="ARBA" id="ARBA00004141"/>
    </source>
</evidence>
<evidence type="ECO:0000256" key="2">
    <source>
        <dbReference type="ARBA" id="ARBA00022692"/>
    </source>
</evidence>
<organism evidence="7 8">
    <name type="scientific">Rhodococcus ruber</name>
    <dbReference type="NCBI Taxonomy" id="1830"/>
    <lineage>
        <taxon>Bacteria</taxon>
        <taxon>Bacillati</taxon>
        <taxon>Actinomycetota</taxon>
        <taxon>Actinomycetes</taxon>
        <taxon>Mycobacteriales</taxon>
        <taxon>Nocardiaceae</taxon>
        <taxon>Rhodococcus</taxon>
    </lineage>
</organism>
<evidence type="ECO:0000256" key="5">
    <source>
        <dbReference type="ARBA" id="ARBA00023251"/>
    </source>
</evidence>
<evidence type="ECO:0000313" key="7">
    <source>
        <dbReference type="EMBL" id="CDZ89163.1"/>
    </source>
</evidence>
<keyword evidence="5" id="KW-0046">Antibiotic resistance</keyword>
<evidence type="ECO:0000256" key="3">
    <source>
        <dbReference type="ARBA" id="ARBA00022989"/>
    </source>
</evidence>
<evidence type="ECO:0000259" key="6">
    <source>
        <dbReference type="Pfam" id="PF01061"/>
    </source>
</evidence>
<dbReference type="Proteomes" id="UP000042997">
    <property type="component" value="Unassembled WGS sequence"/>
</dbReference>
<evidence type="ECO:0000313" key="8">
    <source>
        <dbReference type="Proteomes" id="UP000042997"/>
    </source>
</evidence>
<dbReference type="GO" id="GO:0043190">
    <property type="term" value="C:ATP-binding cassette (ABC) transporter complex"/>
    <property type="evidence" value="ECO:0007669"/>
    <property type="project" value="InterPro"/>
</dbReference>
<dbReference type="PANTHER" id="PTHR43229:SF2">
    <property type="entry name" value="NODULATION PROTEIN J"/>
    <property type="match status" value="1"/>
</dbReference>
<feature type="domain" description="ABC-2 type transporter transmembrane" evidence="6">
    <location>
        <begin position="39"/>
        <end position="238"/>
    </location>
</feature>
<dbReference type="GeneID" id="66836925"/>
<dbReference type="Pfam" id="PF01061">
    <property type="entry name" value="ABC2_membrane"/>
    <property type="match status" value="1"/>
</dbReference>
<gene>
    <name evidence="7" type="ORF">RHRU231_470011</name>
</gene>
<name>A0A098BKB0_9NOCA</name>
<dbReference type="AlphaFoldDB" id="A0A098BKB0"/>
<keyword evidence="2" id="KW-0812">Transmembrane</keyword>
<dbReference type="InterPro" id="IPR000412">
    <property type="entry name" value="ABC_2_transport"/>
</dbReference>
<comment type="subcellular location">
    <subcellularLocation>
        <location evidence="1">Membrane</location>
        <topology evidence="1">Multi-pass membrane protein</topology>
    </subcellularLocation>
</comment>
<proteinExistence type="predicted"/>
<dbReference type="EMBL" id="CCSD01000058">
    <property type="protein sequence ID" value="CDZ89163.1"/>
    <property type="molecule type" value="Genomic_DNA"/>
</dbReference>
<dbReference type="InterPro" id="IPR051784">
    <property type="entry name" value="Nod_factor_ABC_transporter"/>
</dbReference>
<keyword evidence="4" id="KW-0472">Membrane</keyword>
<dbReference type="eggNOG" id="COG0842">
    <property type="taxonomic scope" value="Bacteria"/>
</dbReference>
<dbReference type="GO" id="GO:0046677">
    <property type="term" value="P:response to antibiotic"/>
    <property type="evidence" value="ECO:0007669"/>
    <property type="project" value="UniProtKB-KW"/>
</dbReference>